<evidence type="ECO:0000313" key="2">
    <source>
        <dbReference type="EMBL" id="KIL80755.1"/>
    </source>
</evidence>
<feature type="transmembrane region" description="Helical" evidence="1">
    <location>
        <begin position="7"/>
        <end position="23"/>
    </location>
</feature>
<keyword evidence="1" id="KW-0472">Membrane</keyword>
<dbReference type="EMBL" id="JXLP01000001">
    <property type="protein sequence ID" value="KIL80755.1"/>
    <property type="molecule type" value="Genomic_DNA"/>
</dbReference>
<evidence type="ECO:0000256" key="1">
    <source>
        <dbReference type="SAM" id="Phobius"/>
    </source>
</evidence>
<keyword evidence="1" id="KW-0812">Transmembrane</keyword>
<accession>A0ABR5B181</accession>
<comment type="caution">
    <text evidence="2">The sequence shown here is derived from an EMBL/GenBank/DDBJ whole genome shotgun (WGS) entry which is preliminary data.</text>
</comment>
<keyword evidence="1" id="KW-1133">Transmembrane helix</keyword>
<keyword evidence="3" id="KW-1185">Reference proteome</keyword>
<dbReference type="Proteomes" id="UP000031982">
    <property type="component" value="Unassembled WGS sequence"/>
</dbReference>
<sequence length="59" mass="7020">MKRKSRVSTTDLLFFIVFAAWLSDMNFDEMNLIKWVGFSAAILWLILFIVKLLVPERKR</sequence>
<reference evidence="2 3" key="1">
    <citation type="submission" date="2015-01" db="EMBL/GenBank/DDBJ databases">
        <title>Genome Assembly of Bacillus badius MTCC 1458.</title>
        <authorList>
            <person name="Verma A."/>
            <person name="Khatri I."/>
            <person name="Mual P."/>
            <person name="Subramanian S."/>
            <person name="Krishnamurthi S."/>
        </authorList>
    </citation>
    <scope>NUCLEOTIDE SEQUENCE [LARGE SCALE GENOMIC DNA]</scope>
    <source>
        <strain evidence="2 3">MTCC 1458</strain>
    </source>
</reference>
<organism evidence="2 3">
    <name type="scientific">Bacillus badius</name>
    <dbReference type="NCBI Taxonomy" id="1455"/>
    <lineage>
        <taxon>Bacteria</taxon>
        <taxon>Bacillati</taxon>
        <taxon>Bacillota</taxon>
        <taxon>Bacilli</taxon>
        <taxon>Bacillales</taxon>
        <taxon>Bacillaceae</taxon>
        <taxon>Pseudobacillus</taxon>
    </lineage>
</organism>
<protein>
    <submittedName>
        <fullName evidence="2">Uncharacterized protein</fullName>
    </submittedName>
</protein>
<name>A0ABR5B181_BACBA</name>
<proteinExistence type="predicted"/>
<feature type="transmembrane region" description="Helical" evidence="1">
    <location>
        <begin position="35"/>
        <end position="54"/>
    </location>
</feature>
<evidence type="ECO:0000313" key="3">
    <source>
        <dbReference type="Proteomes" id="UP000031982"/>
    </source>
</evidence>
<gene>
    <name evidence="2" type="ORF">SD77_0603</name>
</gene>